<keyword evidence="2" id="KW-1185">Reference proteome</keyword>
<reference evidence="1" key="1">
    <citation type="submission" date="2022-07" db="EMBL/GenBank/DDBJ databases">
        <title>Phylogenomic reconstructions and comparative analyses of Kickxellomycotina fungi.</title>
        <authorList>
            <person name="Reynolds N.K."/>
            <person name="Stajich J.E."/>
            <person name="Barry K."/>
            <person name="Grigoriev I.V."/>
            <person name="Crous P."/>
            <person name="Smith M.E."/>
        </authorList>
    </citation>
    <scope>NUCLEOTIDE SEQUENCE</scope>
    <source>
        <strain evidence="1">CBS 109366</strain>
    </source>
</reference>
<feature type="non-terminal residue" evidence="1">
    <location>
        <position position="225"/>
    </location>
</feature>
<name>A0ACC1JMK8_9FUNG</name>
<organism evidence="1 2">
    <name type="scientific">Coemansia nantahalensis</name>
    <dbReference type="NCBI Taxonomy" id="2789366"/>
    <lineage>
        <taxon>Eukaryota</taxon>
        <taxon>Fungi</taxon>
        <taxon>Fungi incertae sedis</taxon>
        <taxon>Zoopagomycota</taxon>
        <taxon>Kickxellomycotina</taxon>
        <taxon>Kickxellomycetes</taxon>
        <taxon>Kickxellales</taxon>
        <taxon>Kickxellaceae</taxon>
        <taxon>Coemansia</taxon>
    </lineage>
</organism>
<evidence type="ECO:0000313" key="2">
    <source>
        <dbReference type="Proteomes" id="UP001140234"/>
    </source>
</evidence>
<comment type="caution">
    <text evidence="1">The sequence shown here is derived from an EMBL/GenBank/DDBJ whole genome shotgun (WGS) entry which is preliminary data.</text>
</comment>
<evidence type="ECO:0000313" key="1">
    <source>
        <dbReference type="EMBL" id="KAJ2763208.1"/>
    </source>
</evidence>
<dbReference type="Proteomes" id="UP001140234">
    <property type="component" value="Unassembled WGS sequence"/>
</dbReference>
<accession>A0ACC1JMK8</accession>
<proteinExistence type="predicted"/>
<gene>
    <name evidence="1" type="ORF">IWQ57_005617</name>
</gene>
<protein>
    <submittedName>
        <fullName evidence="1">Uncharacterized protein</fullName>
    </submittedName>
</protein>
<dbReference type="EMBL" id="JANBUJ010002790">
    <property type="protein sequence ID" value="KAJ2763208.1"/>
    <property type="molecule type" value="Genomic_DNA"/>
</dbReference>
<sequence>MAGRLAAAPVPVGLAGRRFIAAASMRYYMPGGPLKKLASGRLLMSLLGSLGHILRAGLRLPVMILTSTIASLAYVEYKLSQLNAPGWMTGGLETMRGWLENMRDSEWLRSTSSDTDDGSDDERARAVDKAQQGTFDGSSGGGGSGSGSGGDLSPGNGGAPPPLGGYYTGSLDDAHDDDDRGASSSVAAPASQDPRSGDNALMELTKRLLEIQTILKTVAPAEDSS</sequence>